<feature type="region of interest" description="Disordered" evidence="1">
    <location>
        <begin position="1"/>
        <end position="24"/>
    </location>
</feature>
<dbReference type="Proteomes" id="UP000438429">
    <property type="component" value="Unassembled WGS sequence"/>
</dbReference>
<dbReference type="AlphaFoldDB" id="A0A6A4SCM4"/>
<comment type="caution">
    <text evidence="2">The sequence shown here is derived from an EMBL/GenBank/DDBJ whole genome shotgun (WGS) entry which is preliminary data.</text>
</comment>
<evidence type="ECO:0000313" key="2">
    <source>
        <dbReference type="EMBL" id="KAF0030215.1"/>
    </source>
</evidence>
<protein>
    <submittedName>
        <fullName evidence="2">Uncharacterized protein</fullName>
    </submittedName>
</protein>
<evidence type="ECO:0000313" key="3">
    <source>
        <dbReference type="Proteomes" id="UP000438429"/>
    </source>
</evidence>
<evidence type="ECO:0000256" key="1">
    <source>
        <dbReference type="SAM" id="MobiDB-lite"/>
    </source>
</evidence>
<proteinExistence type="predicted"/>
<gene>
    <name evidence="2" type="ORF">F2P81_016946</name>
</gene>
<accession>A0A6A4SCM4</accession>
<name>A0A6A4SCM4_SCOMX</name>
<reference evidence="2 3" key="1">
    <citation type="submission" date="2019-06" db="EMBL/GenBank/DDBJ databases">
        <title>Draft genomes of female and male turbot (Scophthalmus maximus).</title>
        <authorList>
            <person name="Xu H."/>
            <person name="Xu X.-W."/>
            <person name="Shao C."/>
            <person name="Chen S."/>
        </authorList>
    </citation>
    <scope>NUCLEOTIDE SEQUENCE [LARGE SCALE GENOMIC DNA]</scope>
    <source>
        <strain evidence="2">Ysfricsl-2016a</strain>
        <tissue evidence="2">Blood</tissue>
    </source>
</reference>
<organism evidence="2 3">
    <name type="scientific">Scophthalmus maximus</name>
    <name type="common">Turbot</name>
    <name type="synonym">Psetta maxima</name>
    <dbReference type="NCBI Taxonomy" id="52904"/>
    <lineage>
        <taxon>Eukaryota</taxon>
        <taxon>Metazoa</taxon>
        <taxon>Chordata</taxon>
        <taxon>Craniata</taxon>
        <taxon>Vertebrata</taxon>
        <taxon>Euteleostomi</taxon>
        <taxon>Actinopterygii</taxon>
        <taxon>Neopterygii</taxon>
        <taxon>Teleostei</taxon>
        <taxon>Neoteleostei</taxon>
        <taxon>Acanthomorphata</taxon>
        <taxon>Carangaria</taxon>
        <taxon>Pleuronectiformes</taxon>
        <taxon>Pleuronectoidei</taxon>
        <taxon>Scophthalmidae</taxon>
        <taxon>Scophthalmus</taxon>
    </lineage>
</organism>
<dbReference type="EMBL" id="VEVO01000015">
    <property type="protein sequence ID" value="KAF0030215.1"/>
    <property type="molecule type" value="Genomic_DNA"/>
</dbReference>
<sequence>MVGNVGSADKIQTKFNPDNMGLRGEDVELNTDQIKPQIRPENRKLNTIVFVSGSSRVLGIGDSPLKLSRIV</sequence>